<comment type="caution">
    <text evidence="2">The sequence shown here is derived from an EMBL/GenBank/DDBJ whole genome shotgun (WGS) entry which is preliminary data.</text>
</comment>
<dbReference type="EMBL" id="JAAVJL010000001">
    <property type="protein sequence ID" value="NMF57817.1"/>
    <property type="molecule type" value="Genomic_DNA"/>
</dbReference>
<proteinExistence type="predicted"/>
<protein>
    <submittedName>
        <fullName evidence="2">Uncharacterized protein</fullName>
    </submittedName>
</protein>
<feature type="region of interest" description="Disordered" evidence="1">
    <location>
        <begin position="26"/>
        <end position="47"/>
    </location>
</feature>
<dbReference type="SUPFAM" id="SSF159941">
    <property type="entry name" value="MM3350-like"/>
    <property type="match status" value="1"/>
</dbReference>
<evidence type="ECO:0000313" key="3">
    <source>
        <dbReference type="Proteomes" id="UP000738376"/>
    </source>
</evidence>
<reference evidence="2 3" key="1">
    <citation type="submission" date="2020-03" db="EMBL/GenBank/DDBJ databases">
        <title>Draft Genome Sequence of 2-Methylisoborneol Producing Pseudanabaena yagii Strain GIHE-NHR1 Isolated from North Han River in South Korea.</title>
        <authorList>
            <person name="Jeong J."/>
        </authorList>
    </citation>
    <scope>NUCLEOTIDE SEQUENCE [LARGE SCALE GENOMIC DNA]</scope>
    <source>
        <strain evidence="2 3">GIHE-NHR1</strain>
    </source>
</reference>
<accession>A0ABX1LNW1</accession>
<name>A0ABX1LNW1_9CYAN</name>
<dbReference type="InterPro" id="IPR024047">
    <property type="entry name" value="MM3350-like_sf"/>
</dbReference>
<sequence length="47" mass="5234">MCLILAIGGKFNVVLESIEEPNPKLKQPKVIEQKGKAPAQYSDDDDY</sequence>
<dbReference type="RefSeq" id="WP_169362801.1">
    <property type="nucleotide sequence ID" value="NZ_JAAVJL010000001.1"/>
</dbReference>
<gene>
    <name evidence="2" type="ORF">HC246_07240</name>
</gene>
<dbReference type="Proteomes" id="UP000738376">
    <property type="component" value="Unassembled WGS sequence"/>
</dbReference>
<evidence type="ECO:0000313" key="2">
    <source>
        <dbReference type="EMBL" id="NMF57817.1"/>
    </source>
</evidence>
<organism evidence="2 3">
    <name type="scientific">Pseudanabaena yagii GIHE-NHR1</name>
    <dbReference type="NCBI Taxonomy" id="2722753"/>
    <lineage>
        <taxon>Bacteria</taxon>
        <taxon>Bacillati</taxon>
        <taxon>Cyanobacteriota</taxon>
        <taxon>Cyanophyceae</taxon>
        <taxon>Pseudanabaenales</taxon>
        <taxon>Pseudanabaenaceae</taxon>
        <taxon>Pseudanabaena</taxon>
        <taxon>Pseudanabaena yagii</taxon>
    </lineage>
</organism>
<evidence type="ECO:0000256" key="1">
    <source>
        <dbReference type="SAM" id="MobiDB-lite"/>
    </source>
</evidence>
<keyword evidence="3" id="KW-1185">Reference proteome</keyword>